<feature type="domain" description="SnoaL-like" evidence="1">
    <location>
        <begin position="22"/>
        <end position="143"/>
    </location>
</feature>
<dbReference type="Proteomes" id="UP001500456">
    <property type="component" value="Unassembled WGS sequence"/>
</dbReference>
<dbReference type="EMBL" id="BAAAZX010000037">
    <property type="protein sequence ID" value="GAA4025124.1"/>
    <property type="molecule type" value="Genomic_DNA"/>
</dbReference>
<dbReference type="SUPFAM" id="SSF54427">
    <property type="entry name" value="NTF2-like"/>
    <property type="match status" value="1"/>
</dbReference>
<evidence type="ECO:0000259" key="1">
    <source>
        <dbReference type="Pfam" id="PF13577"/>
    </source>
</evidence>
<dbReference type="Gene3D" id="3.10.450.50">
    <property type="match status" value="1"/>
</dbReference>
<dbReference type="Pfam" id="PF13577">
    <property type="entry name" value="SnoaL_4"/>
    <property type="match status" value="1"/>
</dbReference>
<proteinExistence type="predicted"/>
<accession>A0ABP7TEC3</accession>
<dbReference type="RefSeq" id="WP_345570530.1">
    <property type="nucleotide sequence ID" value="NZ_BAAAZX010000037.1"/>
</dbReference>
<sequence>MSHAFRDHPSPPPDGPAPISYEVEAACRRLVVAFAHHLDHREFDRVAALFTEDGVWDRHGERLVGPSRILALLDQRPASQLERHVMTTIHVTQQSPHECAATSYAMIFRAEATPGHPATVAGPVAVGEFHDRFRLTDSGWRLSFKTSEPVFVIRPT</sequence>
<protein>
    <recommendedName>
        <fullName evidence="1">SnoaL-like domain-containing protein</fullName>
    </recommendedName>
</protein>
<dbReference type="InterPro" id="IPR032710">
    <property type="entry name" value="NTF2-like_dom_sf"/>
</dbReference>
<evidence type="ECO:0000313" key="2">
    <source>
        <dbReference type="EMBL" id="GAA4025124.1"/>
    </source>
</evidence>
<reference evidence="3" key="1">
    <citation type="journal article" date="2019" name="Int. J. Syst. Evol. Microbiol.">
        <title>The Global Catalogue of Microorganisms (GCM) 10K type strain sequencing project: providing services to taxonomists for standard genome sequencing and annotation.</title>
        <authorList>
            <consortium name="The Broad Institute Genomics Platform"/>
            <consortium name="The Broad Institute Genome Sequencing Center for Infectious Disease"/>
            <person name="Wu L."/>
            <person name="Ma J."/>
        </authorList>
    </citation>
    <scope>NUCLEOTIDE SEQUENCE [LARGE SCALE GENOMIC DNA]</scope>
    <source>
        <strain evidence="3">JCM 16924</strain>
    </source>
</reference>
<name>A0ABP7TEC3_9ACTN</name>
<dbReference type="InterPro" id="IPR037401">
    <property type="entry name" value="SnoaL-like"/>
</dbReference>
<comment type="caution">
    <text evidence="2">The sequence shown here is derived from an EMBL/GenBank/DDBJ whole genome shotgun (WGS) entry which is preliminary data.</text>
</comment>
<evidence type="ECO:0000313" key="3">
    <source>
        <dbReference type="Proteomes" id="UP001500456"/>
    </source>
</evidence>
<keyword evidence="3" id="KW-1185">Reference proteome</keyword>
<gene>
    <name evidence="2" type="ORF">GCM10022232_83190</name>
</gene>
<organism evidence="2 3">
    <name type="scientific">Streptomyces plumbiresistens</name>
    <dbReference type="NCBI Taxonomy" id="511811"/>
    <lineage>
        <taxon>Bacteria</taxon>
        <taxon>Bacillati</taxon>
        <taxon>Actinomycetota</taxon>
        <taxon>Actinomycetes</taxon>
        <taxon>Kitasatosporales</taxon>
        <taxon>Streptomycetaceae</taxon>
        <taxon>Streptomyces</taxon>
    </lineage>
</organism>